<dbReference type="InterPro" id="IPR036465">
    <property type="entry name" value="vWFA_dom_sf"/>
</dbReference>
<dbReference type="PANTHER" id="PTHR10579:SF146">
    <property type="entry name" value="RING-TYPE DOMAIN-CONTAINING PROTEIN"/>
    <property type="match status" value="1"/>
</dbReference>
<dbReference type="InterPro" id="IPR051266">
    <property type="entry name" value="CLCR"/>
</dbReference>
<dbReference type="Gene3D" id="3.40.50.410">
    <property type="entry name" value="von Willebrand factor, type A domain"/>
    <property type="match status" value="1"/>
</dbReference>
<dbReference type="PROSITE" id="PS50089">
    <property type="entry name" value="ZF_RING_2"/>
    <property type="match status" value="1"/>
</dbReference>
<keyword evidence="1" id="KW-0863">Zinc-finger</keyword>
<dbReference type="OrthoDB" id="687730at2759"/>
<evidence type="ECO:0000259" key="4">
    <source>
        <dbReference type="PROSITE" id="PS50234"/>
    </source>
</evidence>
<evidence type="ECO:0000256" key="2">
    <source>
        <dbReference type="SAM" id="MobiDB-lite"/>
    </source>
</evidence>
<dbReference type="Pfam" id="PF14624">
    <property type="entry name" value="Vwaint"/>
    <property type="match status" value="1"/>
</dbReference>
<dbReference type="Proteomes" id="UP000187406">
    <property type="component" value="Unassembled WGS sequence"/>
</dbReference>
<evidence type="ECO:0000313" key="5">
    <source>
        <dbReference type="EMBL" id="GAV82911.1"/>
    </source>
</evidence>
<dbReference type="Gene3D" id="3.30.40.10">
    <property type="entry name" value="Zinc/RING finger domain, C3HC4 (zinc finger)"/>
    <property type="match status" value="1"/>
</dbReference>
<dbReference type="GO" id="GO:0008270">
    <property type="term" value="F:zinc ion binding"/>
    <property type="evidence" value="ECO:0007669"/>
    <property type="project" value="UniProtKB-KW"/>
</dbReference>
<dbReference type="InParanoid" id="A0A1Q3CS04"/>
<proteinExistence type="predicted"/>
<feature type="region of interest" description="Disordered" evidence="2">
    <location>
        <begin position="154"/>
        <end position="186"/>
    </location>
</feature>
<keyword evidence="6" id="KW-1185">Reference proteome</keyword>
<dbReference type="AlphaFoldDB" id="A0A1Q3CS04"/>
<evidence type="ECO:0000259" key="3">
    <source>
        <dbReference type="PROSITE" id="PS50089"/>
    </source>
</evidence>
<dbReference type="PROSITE" id="PS50234">
    <property type="entry name" value="VWFA"/>
    <property type="match status" value="1"/>
</dbReference>
<feature type="region of interest" description="Disordered" evidence="2">
    <location>
        <begin position="650"/>
        <end position="676"/>
    </location>
</feature>
<reference evidence="6" key="1">
    <citation type="submission" date="2016-04" db="EMBL/GenBank/DDBJ databases">
        <title>Cephalotus genome sequencing.</title>
        <authorList>
            <person name="Fukushima K."/>
            <person name="Hasebe M."/>
            <person name="Fang X."/>
        </authorList>
    </citation>
    <scope>NUCLEOTIDE SEQUENCE [LARGE SCALE GENOMIC DNA]</scope>
    <source>
        <strain evidence="6">cv. St1</strain>
    </source>
</reference>
<dbReference type="SUPFAM" id="SSF53300">
    <property type="entry name" value="vWA-like"/>
    <property type="match status" value="1"/>
</dbReference>
<dbReference type="SMART" id="SM00327">
    <property type="entry name" value="VWA"/>
    <property type="match status" value="1"/>
</dbReference>
<dbReference type="Pfam" id="PF00092">
    <property type="entry name" value="VWA"/>
    <property type="match status" value="1"/>
</dbReference>
<dbReference type="SMART" id="SM00184">
    <property type="entry name" value="RING"/>
    <property type="match status" value="1"/>
</dbReference>
<accession>A0A1Q3CS04</accession>
<comment type="caution">
    <text evidence="5">The sequence shown here is derived from an EMBL/GenBank/DDBJ whole genome shotgun (WGS) entry which is preliminary data.</text>
</comment>
<dbReference type="SUPFAM" id="SSF57850">
    <property type="entry name" value="RING/U-box"/>
    <property type="match status" value="1"/>
</dbReference>
<gene>
    <name evidence="5" type="ORF">CFOL_v3_26362</name>
</gene>
<dbReference type="InterPro" id="IPR002035">
    <property type="entry name" value="VWF_A"/>
</dbReference>
<organism evidence="5 6">
    <name type="scientific">Cephalotus follicularis</name>
    <name type="common">Albany pitcher plant</name>
    <dbReference type="NCBI Taxonomy" id="3775"/>
    <lineage>
        <taxon>Eukaryota</taxon>
        <taxon>Viridiplantae</taxon>
        <taxon>Streptophyta</taxon>
        <taxon>Embryophyta</taxon>
        <taxon>Tracheophyta</taxon>
        <taxon>Spermatophyta</taxon>
        <taxon>Magnoliopsida</taxon>
        <taxon>eudicotyledons</taxon>
        <taxon>Gunneridae</taxon>
        <taxon>Pentapetalae</taxon>
        <taxon>rosids</taxon>
        <taxon>fabids</taxon>
        <taxon>Oxalidales</taxon>
        <taxon>Cephalotaceae</taxon>
        <taxon>Cephalotus</taxon>
    </lineage>
</organism>
<evidence type="ECO:0000256" key="1">
    <source>
        <dbReference type="PROSITE-ProRule" id="PRU00175"/>
    </source>
</evidence>
<sequence>MEGFWRKLKKSVHSSKLSPASSSSSSLESKSNNNGSPTVTDIATSSPPPTTLSSRFSRSFSLHSSSKAQKICAICLGSLRAKGQAIFTATCSHSFHFNCIATNVKHGNRTCPSCRSEWKDIPFQAPSNLNMGRARVSPYVAPPEDIRLSGALRNFRLPSPPHREPHRFSDDEPLPATSKDSALPSRPQTLTINAFPELNAVSASDCSPNFGVLVRICAPPLRDDAPCLDRAPIDLVTVLDVSSSMAGKLSLLKLAVCFIIQNLGPSDRLSIVTFSSTAHRIFPLRRMSDGGHEDAIRVINSLSSNGGTNIVEGLKKGVRVLEERREHNSVASIILLSDGQDTYNFHNHYQSHSMQNQPSSNARQKLEYLNLMPVSICSTPSKFSDGVQQPTIPVHTFGFGSEHDSTSMHAISDASGGTYSFIESIDILQDAFARCIGGLLSVVAQDLRLTVMSVTPTVQIKSISSGKYKSEVVDGGNRAVVTVGNLYADEEKEFLVYISIPVSLTAEGEERLAKTSLLIPLCSYKDSASMEVVHVEGEKVEVQRPEVLSPTDKIVCLEVDRQKNRLWVAEAIADAKAMAEMGNLEDAQALLTLRRLTLLSSASAQAGDILCNWLEAEMREIRARMASMELYEHTGRAYILSGMSSHSLQRATTRGDSTPTTHDMTGEGGNSSRSATISYETPSMVGMVSRSQVLSSAPGGHQILHKSCSLIQHHR</sequence>
<protein>
    <submittedName>
        <fullName evidence="5">VWA domain-containing protein/zf-RING_2 domain-containing protein</fullName>
    </submittedName>
</protein>
<feature type="compositionally biased region" description="Basic and acidic residues" evidence="2">
    <location>
        <begin position="161"/>
        <end position="170"/>
    </location>
</feature>
<dbReference type="InterPro" id="IPR032838">
    <property type="entry name" value="Vwaint_dom"/>
</dbReference>
<dbReference type="InterPro" id="IPR001841">
    <property type="entry name" value="Znf_RING"/>
</dbReference>
<feature type="domain" description="RING-type" evidence="3">
    <location>
        <begin position="72"/>
        <end position="115"/>
    </location>
</feature>
<dbReference type="Pfam" id="PF17123">
    <property type="entry name" value="zf-RING_11"/>
    <property type="match status" value="1"/>
</dbReference>
<dbReference type="InterPro" id="IPR013083">
    <property type="entry name" value="Znf_RING/FYVE/PHD"/>
</dbReference>
<feature type="compositionally biased region" description="Low complexity" evidence="2">
    <location>
        <begin position="14"/>
        <end position="36"/>
    </location>
</feature>
<feature type="region of interest" description="Disordered" evidence="2">
    <location>
        <begin position="1"/>
        <end position="52"/>
    </location>
</feature>
<dbReference type="EMBL" id="BDDD01002749">
    <property type="protein sequence ID" value="GAV82911.1"/>
    <property type="molecule type" value="Genomic_DNA"/>
</dbReference>
<name>A0A1Q3CS04_CEPFO</name>
<keyword evidence="1" id="KW-0479">Metal-binding</keyword>
<feature type="compositionally biased region" description="Polar residues" evidence="2">
    <location>
        <begin position="650"/>
        <end position="663"/>
    </location>
</feature>
<feature type="domain" description="VWFA" evidence="4">
    <location>
        <begin position="234"/>
        <end position="436"/>
    </location>
</feature>
<feature type="compositionally biased region" description="Basic residues" evidence="2">
    <location>
        <begin position="1"/>
        <end position="13"/>
    </location>
</feature>
<evidence type="ECO:0000313" key="6">
    <source>
        <dbReference type="Proteomes" id="UP000187406"/>
    </source>
</evidence>
<keyword evidence="1" id="KW-0862">Zinc</keyword>
<dbReference type="PANTHER" id="PTHR10579">
    <property type="entry name" value="CALCIUM-ACTIVATED CHLORIDE CHANNEL REGULATOR"/>
    <property type="match status" value="1"/>
</dbReference>